<evidence type="ECO:0000256" key="1">
    <source>
        <dbReference type="ARBA" id="ARBA00002480"/>
    </source>
</evidence>
<evidence type="ECO:0000256" key="4">
    <source>
        <dbReference type="ARBA" id="ARBA00022692"/>
    </source>
</evidence>
<dbReference type="GO" id="GO:0005743">
    <property type="term" value="C:mitochondrial inner membrane"/>
    <property type="evidence" value="ECO:0007669"/>
    <property type="project" value="UniProtKB-SubCell"/>
</dbReference>
<dbReference type="Proteomes" id="UP000607653">
    <property type="component" value="Unassembled WGS sequence"/>
</dbReference>
<dbReference type="InterPro" id="IPR008432">
    <property type="entry name" value="COX5C"/>
</dbReference>
<comment type="function">
    <text evidence="1">This protein is one of the nuclear-coded polypeptide chains of cytochrome c oxidase, the terminal oxidase in mitochondrial electron transport.</text>
</comment>
<dbReference type="PANTHER" id="PTHR34372">
    <property type="entry name" value="CYTOCHROME C OXIDASE SUBUNIT 5C-2-RELATED"/>
    <property type="match status" value="1"/>
</dbReference>
<evidence type="ECO:0000256" key="3">
    <source>
        <dbReference type="ARBA" id="ARBA00009591"/>
    </source>
</evidence>
<reference evidence="9 10" key="1">
    <citation type="journal article" date="2020" name="Mol. Biol. Evol.">
        <title>Distinct Expression and Methylation Patterns for Genes with Different Fates following a Single Whole-Genome Duplication in Flowering Plants.</title>
        <authorList>
            <person name="Shi T."/>
            <person name="Rahmani R.S."/>
            <person name="Gugger P.F."/>
            <person name="Wang M."/>
            <person name="Li H."/>
            <person name="Zhang Y."/>
            <person name="Li Z."/>
            <person name="Wang Q."/>
            <person name="Van de Peer Y."/>
            <person name="Marchal K."/>
            <person name="Chen J."/>
        </authorList>
    </citation>
    <scope>NUCLEOTIDE SEQUENCE [LARGE SCALE GENOMIC DNA]</scope>
    <source>
        <tissue evidence="9">Leaf</tissue>
    </source>
</reference>
<keyword evidence="5" id="KW-0999">Mitochondrion inner membrane</keyword>
<evidence type="ECO:0000256" key="5">
    <source>
        <dbReference type="ARBA" id="ARBA00022792"/>
    </source>
</evidence>
<dbReference type="PANTHER" id="PTHR34372:SF3">
    <property type="entry name" value="CYTOCHROME C OXIDASE SUBUNIT 5C-4-RELATED"/>
    <property type="match status" value="1"/>
</dbReference>
<protein>
    <recommendedName>
        <fullName evidence="11">Cytochrome c oxidase subunit 5C-2-like</fullName>
    </recommendedName>
</protein>
<dbReference type="EMBL" id="DUZY01000004">
    <property type="protein sequence ID" value="DAD34522.1"/>
    <property type="molecule type" value="Genomic_DNA"/>
</dbReference>
<evidence type="ECO:0008006" key="11">
    <source>
        <dbReference type="Google" id="ProtNLM"/>
    </source>
</evidence>
<organism evidence="9 10">
    <name type="scientific">Nelumbo nucifera</name>
    <name type="common">Sacred lotus</name>
    <dbReference type="NCBI Taxonomy" id="4432"/>
    <lineage>
        <taxon>Eukaryota</taxon>
        <taxon>Viridiplantae</taxon>
        <taxon>Streptophyta</taxon>
        <taxon>Embryophyta</taxon>
        <taxon>Tracheophyta</taxon>
        <taxon>Spermatophyta</taxon>
        <taxon>Magnoliopsida</taxon>
        <taxon>Proteales</taxon>
        <taxon>Nelumbonaceae</taxon>
        <taxon>Nelumbo</taxon>
    </lineage>
</organism>
<keyword evidence="10" id="KW-1185">Reference proteome</keyword>
<evidence type="ECO:0000313" key="10">
    <source>
        <dbReference type="Proteomes" id="UP000607653"/>
    </source>
</evidence>
<evidence type="ECO:0000256" key="8">
    <source>
        <dbReference type="ARBA" id="ARBA00023136"/>
    </source>
</evidence>
<proteinExistence type="inferred from homology"/>
<keyword evidence="4" id="KW-0812">Transmembrane</keyword>
<evidence type="ECO:0000256" key="6">
    <source>
        <dbReference type="ARBA" id="ARBA00022989"/>
    </source>
</evidence>
<evidence type="ECO:0000256" key="7">
    <source>
        <dbReference type="ARBA" id="ARBA00023128"/>
    </source>
</evidence>
<gene>
    <name evidence="9" type="ORF">HUJ06_005162</name>
</gene>
<evidence type="ECO:0000313" key="9">
    <source>
        <dbReference type="EMBL" id="DAD34522.1"/>
    </source>
</evidence>
<keyword evidence="8" id="KW-0472">Membrane</keyword>
<evidence type="ECO:0000256" key="2">
    <source>
        <dbReference type="ARBA" id="ARBA00004273"/>
    </source>
</evidence>
<keyword evidence="7" id="KW-0496">Mitochondrion</keyword>
<comment type="caution">
    <text evidence="9">The sequence shown here is derived from an EMBL/GenBank/DDBJ whole genome shotgun (WGS) entry which is preliminary data.</text>
</comment>
<comment type="subcellular location">
    <subcellularLocation>
        <location evidence="2">Mitochondrion inner membrane</location>
    </subcellularLocation>
</comment>
<keyword evidence="6" id="KW-1133">Transmembrane helix</keyword>
<dbReference type="AlphaFoldDB" id="A0A822YPM7"/>
<name>A0A822YPM7_NELNU</name>
<accession>A0A822YPM7</accession>
<sequence>MGVTQRIGHASYNKGSGPSVLKEIMHGMALGLIAGGFWKMHHWSYRKRTKEFYDLLEKGDISVVVEGGSGLSIHQPCVPSRTKQKQIPPIQPV</sequence>
<comment type="similarity">
    <text evidence="3">Belongs to the cytochrome c oxidase subunit 5C family.</text>
</comment>